<dbReference type="AlphaFoldDB" id="A0AB34PE72"/>
<protein>
    <recommendedName>
        <fullName evidence="3">Secreted protein</fullName>
    </recommendedName>
</protein>
<evidence type="ECO:0000313" key="2">
    <source>
        <dbReference type="Proteomes" id="UP000029879"/>
    </source>
</evidence>
<evidence type="ECO:0008006" key="3">
    <source>
        <dbReference type="Google" id="ProtNLM"/>
    </source>
</evidence>
<dbReference type="Proteomes" id="UP000029879">
    <property type="component" value="Unassembled WGS sequence"/>
</dbReference>
<name>A0AB34PE72_9XANT</name>
<organism evidence="1 2">
    <name type="scientific">Xanthomonas cannabis pv. phaseoli</name>
    <dbReference type="NCBI Taxonomy" id="1885902"/>
    <lineage>
        <taxon>Bacteria</taxon>
        <taxon>Pseudomonadati</taxon>
        <taxon>Pseudomonadota</taxon>
        <taxon>Gammaproteobacteria</taxon>
        <taxon>Lysobacterales</taxon>
        <taxon>Lysobacteraceae</taxon>
        <taxon>Xanthomonas</taxon>
    </lineage>
</organism>
<dbReference type="EMBL" id="JRQI01000009">
    <property type="protein sequence ID" value="KGK59153.1"/>
    <property type="molecule type" value="Genomic_DNA"/>
</dbReference>
<accession>A0AB34PE72</accession>
<comment type="caution">
    <text evidence="1">The sequence shown here is derived from an EMBL/GenBank/DDBJ whole genome shotgun (WGS) entry which is preliminary data.</text>
</comment>
<sequence length="94" mass="9828">MLSTRFGYGRPAASARCLAAAFWASVSGVEARLDVGLGRFHGGGLKSVMARSCSLVVKPAVSGACRELAVDAAGVRGWHRRSDSEHARQGTALQ</sequence>
<proteinExistence type="predicted"/>
<gene>
    <name evidence="1" type="ORF">NC00_04150</name>
</gene>
<reference evidence="1 2" key="1">
    <citation type="submission" date="2014-10" db="EMBL/GenBank/DDBJ databases">
        <title>Genome sequence of a Xanthomonas strain that is pathogenic on beans.</title>
        <authorList>
            <person name="Aritua V."/>
            <person name="Sapp M."/>
            <person name="Harrison J."/>
            <person name="Smith J."/>
            <person name="Studholme D."/>
        </authorList>
    </citation>
    <scope>NUCLEOTIDE SEQUENCE [LARGE SCALE GENOMIC DNA]</scope>
    <source>
        <strain evidence="1 2">Nyagatare</strain>
    </source>
</reference>
<evidence type="ECO:0000313" key="1">
    <source>
        <dbReference type="EMBL" id="KGK59153.1"/>
    </source>
</evidence>